<dbReference type="AlphaFoldDB" id="A0A6C0U606"/>
<gene>
    <name evidence="14" type="ORF">G3T16_16710</name>
</gene>
<dbReference type="GO" id="GO:0006826">
    <property type="term" value="P:iron ion transport"/>
    <property type="evidence" value="ECO:0007669"/>
    <property type="project" value="UniProtKB-KW"/>
</dbReference>
<organism evidence="14 15">
    <name type="scientific">Kineobactrum salinum</name>
    <dbReference type="NCBI Taxonomy" id="2708301"/>
    <lineage>
        <taxon>Bacteria</taxon>
        <taxon>Pseudomonadati</taxon>
        <taxon>Pseudomonadota</taxon>
        <taxon>Gammaproteobacteria</taxon>
        <taxon>Cellvibrionales</taxon>
        <taxon>Halieaceae</taxon>
        <taxon>Kineobactrum</taxon>
    </lineage>
</organism>
<keyword evidence="10" id="KW-0998">Cell outer membrane</keyword>
<dbReference type="InterPro" id="IPR039426">
    <property type="entry name" value="TonB-dep_rcpt-like"/>
</dbReference>
<dbReference type="Pfam" id="PF07715">
    <property type="entry name" value="Plug"/>
    <property type="match status" value="1"/>
</dbReference>
<keyword evidence="15" id="KW-1185">Reference proteome</keyword>
<protein>
    <submittedName>
        <fullName evidence="14">TonB-dependent receptor</fullName>
    </submittedName>
</protein>
<reference evidence="14 15" key="1">
    <citation type="submission" date="2020-02" db="EMBL/GenBank/DDBJ databases">
        <title>Genome sequencing for Kineobactrum sp. M2.</title>
        <authorList>
            <person name="Park S.-J."/>
        </authorList>
    </citation>
    <scope>NUCLEOTIDE SEQUENCE [LARGE SCALE GENOMIC DNA]</scope>
    <source>
        <strain evidence="14 15">M2</strain>
    </source>
</reference>
<proteinExistence type="inferred from homology"/>
<comment type="subcellular location">
    <subcellularLocation>
        <location evidence="1">Cell outer membrane</location>
        <topology evidence="1">Multi-pass membrane protein</topology>
    </subcellularLocation>
</comment>
<evidence type="ECO:0000256" key="9">
    <source>
        <dbReference type="ARBA" id="ARBA00023136"/>
    </source>
</evidence>
<evidence type="ECO:0000256" key="10">
    <source>
        <dbReference type="ARBA" id="ARBA00023237"/>
    </source>
</evidence>
<accession>A0A6C0U606</accession>
<keyword evidence="7" id="KW-0406">Ion transport</keyword>
<evidence type="ECO:0000259" key="12">
    <source>
        <dbReference type="Pfam" id="PF00593"/>
    </source>
</evidence>
<evidence type="ECO:0000256" key="7">
    <source>
        <dbReference type="ARBA" id="ARBA00023065"/>
    </source>
</evidence>
<dbReference type="KEGG" id="kim:G3T16_16710"/>
<evidence type="ECO:0000313" key="14">
    <source>
        <dbReference type="EMBL" id="QIB66789.1"/>
    </source>
</evidence>
<keyword evidence="8 11" id="KW-0798">TonB box</keyword>
<evidence type="ECO:0000313" key="15">
    <source>
        <dbReference type="Proteomes" id="UP000477680"/>
    </source>
</evidence>
<evidence type="ECO:0000256" key="4">
    <source>
        <dbReference type="ARBA" id="ARBA00022496"/>
    </source>
</evidence>
<evidence type="ECO:0000256" key="11">
    <source>
        <dbReference type="RuleBase" id="RU003357"/>
    </source>
</evidence>
<dbReference type="PANTHER" id="PTHR32552">
    <property type="entry name" value="FERRICHROME IRON RECEPTOR-RELATED"/>
    <property type="match status" value="1"/>
</dbReference>
<evidence type="ECO:0000256" key="5">
    <source>
        <dbReference type="ARBA" id="ARBA00022692"/>
    </source>
</evidence>
<evidence type="ECO:0000256" key="2">
    <source>
        <dbReference type="ARBA" id="ARBA00022448"/>
    </source>
</evidence>
<evidence type="ECO:0000256" key="6">
    <source>
        <dbReference type="ARBA" id="ARBA00023004"/>
    </source>
</evidence>
<evidence type="ECO:0000256" key="1">
    <source>
        <dbReference type="ARBA" id="ARBA00004571"/>
    </source>
</evidence>
<keyword evidence="4" id="KW-0410">Iron transport</keyword>
<keyword evidence="6" id="KW-0408">Iron</keyword>
<dbReference type="PANTHER" id="PTHR32552:SF81">
    <property type="entry name" value="TONB-DEPENDENT OUTER MEMBRANE RECEPTOR"/>
    <property type="match status" value="1"/>
</dbReference>
<keyword evidence="14" id="KW-0675">Receptor</keyword>
<dbReference type="EMBL" id="CP048711">
    <property type="protein sequence ID" value="QIB66789.1"/>
    <property type="molecule type" value="Genomic_DNA"/>
</dbReference>
<dbReference type="GO" id="GO:0009279">
    <property type="term" value="C:cell outer membrane"/>
    <property type="evidence" value="ECO:0007669"/>
    <property type="project" value="UniProtKB-SubCell"/>
</dbReference>
<dbReference type="InterPro" id="IPR036942">
    <property type="entry name" value="Beta-barrel_TonB_sf"/>
</dbReference>
<dbReference type="InterPro" id="IPR012910">
    <property type="entry name" value="Plug_dom"/>
</dbReference>
<keyword evidence="3" id="KW-1134">Transmembrane beta strand</keyword>
<keyword evidence="5" id="KW-0812">Transmembrane</keyword>
<dbReference type="Proteomes" id="UP000477680">
    <property type="component" value="Chromosome"/>
</dbReference>
<evidence type="ECO:0000259" key="13">
    <source>
        <dbReference type="Pfam" id="PF07715"/>
    </source>
</evidence>
<dbReference type="Pfam" id="PF00593">
    <property type="entry name" value="TonB_dep_Rec_b-barrel"/>
    <property type="match status" value="1"/>
</dbReference>
<keyword evidence="9 11" id="KW-0472">Membrane</keyword>
<evidence type="ECO:0000256" key="8">
    <source>
        <dbReference type="ARBA" id="ARBA00023077"/>
    </source>
</evidence>
<sequence>MGLYYDEVPLGTNLRIPDLKAVDLNRIEVLRGPQGTLYGAGSMGGAIKLVGNRPNLNEFELEGSSELASIKGGSSSREVTGIINIPVVDEVFGVRAIAYHDMDGGWTDNVYLGEKNINELELNGGRLIAEWRPNQKTTVLGKIIYQDLNNSPGTARLIDDPYIDDVTLGFDETDARTDEYHKDTMKLYNLELKYDFGWADLISSTSFQDRDADTMVDLTTLTQFAAGVDDVVSQFFELTTYEDFVQEFRLTSQHSGPFEWQLGVFYNKLKHTYATSVPTPGFDESFGSPISEQLGNKDNVFESENEVDEEQVAIFTELSYALTDKWSVTAGLRWFDQSQDFSLAARGFLNGGRTEGSRKIGESDINPKFLVSYQWTDDVLIAAQAVRGFKLGGANDIVPAEPCAPDLAELGLSEVPAGFDSESAWNYEISAKTSFFDNRLVVNPSVYWIDYEELQVPVNLSGCGFKIYANGESARSTGVELEIYANPVEGLDLRFGGSYNDAQLTADLPLGVGLDGDRLPSAPKLQGSASARYTFPLTGALAAYAGYAQFGVQYMDETIMVVGWERSLPVVGSPTDASFKGNLRFGLESPRWEASLFVDNLWDERVSTFNRVTSFYSVHSVNQPRVIGLSVSARL</sequence>
<name>A0A6C0U606_9GAMM</name>
<evidence type="ECO:0000256" key="3">
    <source>
        <dbReference type="ARBA" id="ARBA00022452"/>
    </source>
</evidence>
<dbReference type="SUPFAM" id="SSF56935">
    <property type="entry name" value="Porins"/>
    <property type="match status" value="1"/>
</dbReference>
<feature type="domain" description="TonB-dependent receptor plug" evidence="13">
    <location>
        <begin position="3"/>
        <end position="46"/>
    </location>
</feature>
<feature type="domain" description="TonB-dependent receptor-like beta-barrel" evidence="12">
    <location>
        <begin position="135"/>
        <end position="601"/>
    </location>
</feature>
<keyword evidence="2" id="KW-0813">Transport</keyword>
<dbReference type="Gene3D" id="2.40.170.20">
    <property type="entry name" value="TonB-dependent receptor, beta-barrel domain"/>
    <property type="match status" value="1"/>
</dbReference>
<comment type="similarity">
    <text evidence="11">Belongs to the TonB-dependent receptor family.</text>
</comment>
<dbReference type="InterPro" id="IPR000531">
    <property type="entry name" value="Beta-barrel_TonB"/>
</dbReference>